<dbReference type="HOGENOM" id="CLU_3003708_0_0_6"/>
<sequence length="59" mass="6567">MKTYQKISMATLFGVFGVVSTTQAQEITAELEEVTGTAEQEQSKKLAKLRKIAELFKKS</sequence>
<evidence type="ECO:0000313" key="2">
    <source>
        <dbReference type="Proteomes" id="UP000008547"/>
    </source>
</evidence>
<dbReference type="AlphaFoldDB" id="B0BTY0"/>
<evidence type="ECO:0000313" key="1">
    <source>
        <dbReference type="EMBL" id="ABY70547.1"/>
    </source>
</evidence>
<dbReference type="RefSeq" id="WP_012263463.1">
    <property type="nucleotide sequence ID" value="NC_010278.1"/>
</dbReference>
<organism evidence="1 2">
    <name type="scientific">Actinobacillus pleuropneumoniae serotype 3 (strain JL03)</name>
    <dbReference type="NCBI Taxonomy" id="434271"/>
    <lineage>
        <taxon>Bacteria</taxon>
        <taxon>Pseudomonadati</taxon>
        <taxon>Pseudomonadota</taxon>
        <taxon>Gammaproteobacteria</taxon>
        <taxon>Pasteurellales</taxon>
        <taxon>Pasteurellaceae</taxon>
        <taxon>Actinobacillus</taxon>
    </lineage>
</organism>
<name>B0BTY0_ACTPJ</name>
<dbReference type="KEGG" id="apj:APJL_1999"/>
<dbReference type="EMBL" id="CP000687">
    <property type="protein sequence ID" value="ABY70547.1"/>
    <property type="molecule type" value="Genomic_DNA"/>
</dbReference>
<proteinExistence type="predicted"/>
<protein>
    <submittedName>
        <fullName evidence="1">Uncharacterized protein</fullName>
    </submittedName>
</protein>
<reference evidence="1 2" key="1">
    <citation type="journal article" date="2008" name="PLoS ONE">
        <title>Genome biology of Actinobacillus pleuropneumoniae JL03, an isolate of serotype 3 prevalent in China.</title>
        <authorList>
            <person name="Xu Z."/>
            <person name="Zhou Y."/>
            <person name="Li L."/>
            <person name="Zhou R."/>
            <person name="Xiao S."/>
            <person name="Wan Y."/>
            <person name="Zhang S."/>
            <person name="Wang K."/>
            <person name="Li W."/>
            <person name="Li L."/>
            <person name="Jin H."/>
            <person name="Kang M."/>
            <person name="Dalai B."/>
            <person name="Li T."/>
            <person name="Liu L."/>
            <person name="Cheng Y."/>
            <person name="Zhang L."/>
            <person name="Xu T."/>
            <person name="Zheng H."/>
            <person name="Pu S."/>
            <person name="Wang B."/>
            <person name="Gu W."/>
            <person name="Zhang X.L."/>
            <person name="Zhu G.-F."/>
            <person name="Wang S."/>
            <person name="Zhao G.-P."/>
            <person name="Chen H."/>
        </authorList>
    </citation>
    <scope>NUCLEOTIDE SEQUENCE [LARGE SCALE GENOMIC DNA]</scope>
    <source>
        <strain evidence="1 2">JL03</strain>
    </source>
</reference>
<dbReference type="Proteomes" id="UP000008547">
    <property type="component" value="Chromosome"/>
</dbReference>
<accession>B0BTY0</accession>
<gene>
    <name evidence="1" type="ordered locus">APJL_1999</name>
</gene>